<comment type="caution">
    <text evidence="4">The sequence shown here is derived from an EMBL/GenBank/DDBJ whole genome shotgun (WGS) entry which is preliminary data.</text>
</comment>
<keyword evidence="1" id="KW-0547">Nucleotide-binding</keyword>
<dbReference type="GO" id="GO:0005524">
    <property type="term" value="F:ATP binding"/>
    <property type="evidence" value="ECO:0007669"/>
    <property type="project" value="UniProtKB-KW"/>
</dbReference>
<dbReference type="InterPro" id="IPR001482">
    <property type="entry name" value="T2SS/T4SS_dom"/>
</dbReference>
<evidence type="ECO:0000313" key="4">
    <source>
        <dbReference type="EMBL" id="MPN16744.1"/>
    </source>
</evidence>
<dbReference type="PANTHER" id="PTHR30258">
    <property type="entry name" value="TYPE II SECRETION SYSTEM PROTEIN GSPE-RELATED"/>
    <property type="match status" value="1"/>
</dbReference>
<dbReference type="InterPro" id="IPR027417">
    <property type="entry name" value="P-loop_NTPase"/>
</dbReference>
<dbReference type="AlphaFoldDB" id="A0A645FXX2"/>
<organism evidence="4">
    <name type="scientific">bioreactor metagenome</name>
    <dbReference type="NCBI Taxonomy" id="1076179"/>
    <lineage>
        <taxon>unclassified sequences</taxon>
        <taxon>metagenomes</taxon>
        <taxon>ecological metagenomes</taxon>
    </lineage>
</organism>
<dbReference type="SUPFAM" id="SSF52540">
    <property type="entry name" value="P-loop containing nucleoside triphosphate hydrolases"/>
    <property type="match status" value="1"/>
</dbReference>
<dbReference type="Pfam" id="PF00437">
    <property type="entry name" value="T2SSE"/>
    <property type="match status" value="1"/>
</dbReference>
<dbReference type="GO" id="GO:0016887">
    <property type="term" value="F:ATP hydrolysis activity"/>
    <property type="evidence" value="ECO:0007669"/>
    <property type="project" value="TreeGrafter"/>
</dbReference>
<feature type="domain" description="Bacterial type II secretion system protein E" evidence="3">
    <location>
        <begin position="2"/>
        <end position="116"/>
    </location>
</feature>
<gene>
    <name evidence="4" type="primary">hxcR_8</name>
    <name evidence="4" type="ORF">SDC9_164089</name>
</gene>
<protein>
    <submittedName>
        <fullName evidence="4">Putative type II secretion system protein HxcR</fullName>
    </submittedName>
</protein>
<reference evidence="4" key="1">
    <citation type="submission" date="2019-08" db="EMBL/GenBank/DDBJ databases">
        <authorList>
            <person name="Kucharzyk K."/>
            <person name="Murdoch R.W."/>
            <person name="Higgins S."/>
            <person name="Loffler F."/>
        </authorList>
    </citation>
    <scope>NUCLEOTIDE SEQUENCE</scope>
</reference>
<dbReference type="EMBL" id="VSSQ01063741">
    <property type="protein sequence ID" value="MPN16744.1"/>
    <property type="molecule type" value="Genomic_DNA"/>
</dbReference>
<dbReference type="GO" id="GO:0005886">
    <property type="term" value="C:plasma membrane"/>
    <property type="evidence" value="ECO:0007669"/>
    <property type="project" value="TreeGrafter"/>
</dbReference>
<proteinExistence type="predicted"/>
<keyword evidence="2" id="KW-0067">ATP-binding</keyword>
<dbReference type="PANTHER" id="PTHR30258:SF3">
    <property type="entry name" value="SLL1921 PROTEIN"/>
    <property type="match status" value="1"/>
</dbReference>
<evidence type="ECO:0000256" key="2">
    <source>
        <dbReference type="ARBA" id="ARBA00022840"/>
    </source>
</evidence>
<evidence type="ECO:0000256" key="1">
    <source>
        <dbReference type="ARBA" id="ARBA00022741"/>
    </source>
</evidence>
<sequence>MGVVGQRLIRRVCPKCKTPFVPTDDDLWLLGLERAEVGDRKFYYGKGCDHCNKTGYKGRKALTEVLVMNPEINELVVQNSPTVIIRDKAREQGMRTMREDGLHAILDGETTMEEVLKYT</sequence>
<accession>A0A645FXX2</accession>
<name>A0A645FXX2_9ZZZZ</name>
<evidence type="ECO:0000259" key="3">
    <source>
        <dbReference type="Pfam" id="PF00437"/>
    </source>
</evidence>
<dbReference type="Gene3D" id="3.40.50.300">
    <property type="entry name" value="P-loop containing nucleotide triphosphate hydrolases"/>
    <property type="match status" value="1"/>
</dbReference>